<evidence type="ECO:0008006" key="3">
    <source>
        <dbReference type="Google" id="ProtNLM"/>
    </source>
</evidence>
<dbReference type="RefSeq" id="WP_066884956.1">
    <property type="nucleotide sequence ID" value="NZ_LODL01000035.1"/>
</dbReference>
<comment type="caution">
    <text evidence="1">The sequence shown here is derived from an EMBL/GenBank/DDBJ whole genome shotgun (WGS) entry which is preliminary data.</text>
</comment>
<reference evidence="1 2" key="1">
    <citation type="submission" date="2015-12" db="EMBL/GenBank/DDBJ databases">
        <title>Nitrous oxide reduction kinetics distinguish bacteria harboring typical versus atypical NosZ.</title>
        <authorList>
            <person name="Yoon S."/>
            <person name="Nissen S."/>
            <person name="Park D."/>
            <person name="Sanford R.A."/>
            <person name="Loeffler F.E."/>
        </authorList>
    </citation>
    <scope>NUCLEOTIDE SEQUENCE [LARGE SCALE GENOMIC DNA]</scope>
    <source>
        <strain evidence="1 2">ATCC BAA-841</strain>
    </source>
</reference>
<dbReference type="AlphaFoldDB" id="A0A133XEM3"/>
<dbReference type="EMBL" id="LODL01000035">
    <property type="protein sequence ID" value="KXB29402.1"/>
    <property type="molecule type" value="Genomic_DNA"/>
</dbReference>
<sequence length="189" mass="20877">MTEPSSLPRGTSAHMPDLNWSQVRETVLMLELAAMQIESAMKDSNSSVEVLTNSFTTMAGYMQTISDTIQTLPDDGAVGQAKQNLGGVSEHVLSMVHQAIIAFQFYDKLVQRLAHVGLSLGELSDLVADTGRLFNPTEWVGLQGRIKAKYSTREEIAMFDAVMQGMPVQQAIEQFMADMKEKSDDIELF</sequence>
<evidence type="ECO:0000313" key="1">
    <source>
        <dbReference type="EMBL" id="KXB29402.1"/>
    </source>
</evidence>
<name>A0A133XEM3_9RHOO</name>
<accession>A0A133XEM3</accession>
<dbReference type="STRING" id="281362.AT959_15680"/>
<keyword evidence="2" id="KW-1185">Reference proteome</keyword>
<organism evidence="1 2">
    <name type="scientific">Dechloromonas denitrificans</name>
    <dbReference type="NCBI Taxonomy" id="281362"/>
    <lineage>
        <taxon>Bacteria</taxon>
        <taxon>Pseudomonadati</taxon>
        <taxon>Pseudomonadota</taxon>
        <taxon>Betaproteobacteria</taxon>
        <taxon>Rhodocyclales</taxon>
        <taxon>Azonexaceae</taxon>
        <taxon>Dechloromonas</taxon>
    </lineage>
</organism>
<proteinExistence type="predicted"/>
<evidence type="ECO:0000313" key="2">
    <source>
        <dbReference type="Proteomes" id="UP000070186"/>
    </source>
</evidence>
<protein>
    <recommendedName>
        <fullName evidence="3">Chemotaxis protein</fullName>
    </recommendedName>
</protein>
<dbReference type="Proteomes" id="UP000070186">
    <property type="component" value="Unassembled WGS sequence"/>
</dbReference>
<gene>
    <name evidence="1" type="ORF">AT959_15680</name>
</gene>